<dbReference type="Gene3D" id="3.40.830.10">
    <property type="entry name" value="LigB-like"/>
    <property type="match status" value="1"/>
</dbReference>
<dbReference type="AlphaFoldDB" id="G6EGM0"/>
<dbReference type="InterPro" id="IPR004183">
    <property type="entry name" value="Xdiol_dOase_suB"/>
</dbReference>
<reference evidence="2 3" key="1">
    <citation type="journal article" date="2012" name="J. Bacteriol.">
        <title>Genome sequence of benzo(a)pyrene-degrading bacterium Novosphingobium pentaromativorans US6-1.</title>
        <authorList>
            <person name="Luo Y.R."/>
            <person name="Kang S.G."/>
            <person name="Kim S.J."/>
            <person name="Kim M.R."/>
            <person name="Li N."/>
            <person name="Lee J.H."/>
            <person name="Kwon K.K."/>
        </authorList>
    </citation>
    <scope>NUCLEOTIDE SEQUENCE [LARGE SCALE GENOMIC DNA]</scope>
    <source>
        <strain evidence="2 3">US6-1</strain>
    </source>
</reference>
<dbReference type="Pfam" id="PF02900">
    <property type="entry name" value="LigB"/>
    <property type="match status" value="1"/>
</dbReference>
<sequence length="275" mass="29539">MAQIVGGFVLPHNPGITMVPKQRWSPGKHEAIYGHFAEVGARVKALGADTAIVIGSDHYTCFGPHCIPSCLIAIGDVEMPFEDWLGFDRVAIANNEPLARHILDFGLRGGVDWAFAKAITVDHAIAIPYRLSLADNQDLKVIPIYLNSGISPLLSSRRAFALGDSVRRAIEAWPGDEKVVVLGTGGMSHWVGDEQMGRVNAEFDEDLMALIEANDVEALIALSDDEVEDAAGNGALEMKNFICAMAMTPAAKGRVIGYEAMPELITGLGFAELVV</sequence>
<dbReference type="EMBL" id="AGFM01000055">
    <property type="protein sequence ID" value="EHJ59567.1"/>
    <property type="molecule type" value="Genomic_DNA"/>
</dbReference>
<dbReference type="OrthoDB" id="8673673at2"/>
<dbReference type="Proteomes" id="UP000004030">
    <property type="component" value="Unassembled WGS sequence"/>
</dbReference>
<organism evidence="2 3">
    <name type="scientific">Novosphingobium pentaromativorans US6-1</name>
    <dbReference type="NCBI Taxonomy" id="1088721"/>
    <lineage>
        <taxon>Bacteria</taxon>
        <taxon>Pseudomonadati</taxon>
        <taxon>Pseudomonadota</taxon>
        <taxon>Alphaproteobacteria</taxon>
        <taxon>Sphingomonadales</taxon>
        <taxon>Sphingomonadaceae</taxon>
        <taxon>Novosphingobium</taxon>
    </lineage>
</organism>
<dbReference type="eggNOG" id="COG1355">
    <property type="taxonomic scope" value="Bacteria"/>
</dbReference>
<evidence type="ECO:0000259" key="1">
    <source>
        <dbReference type="Pfam" id="PF02900"/>
    </source>
</evidence>
<dbReference type="GO" id="GO:0008198">
    <property type="term" value="F:ferrous iron binding"/>
    <property type="evidence" value="ECO:0007669"/>
    <property type="project" value="InterPro"/>
</dbReference>
<dbReference type="PATRIC" id="fig|1088721.3.peg.3404"/>
<evidence type="ECO:0000313" key="3">
    <source>
        <dbReference type="Proteomes" id="UP000004030"/>
    </source>
</evidence>
<comment type="caution">
    <text evidence="2">The sequence shown here is derived from an EMBL/GenBank/DDBJ whole genome shotgun (WGS) entry which is preliminary data.</text>
</comment>
<accession>G6EGM0</accession>
<dbReference type="RefSeq" id="WP_007014358.1">
    <property type="nucleotide sequence ID" value="NZ_AGFM01000055.1"/>
</dbReference>
<protein>
    <recommendedName>
        <fullName evidence="1">Extradiol ring-cleavage dioxygenase class III enzyme subunit B domain-containing protein</fullName>
    </recommendedName>
</protein>
<evidence type="ECO:0000313" key="2">
    <source>
        <dbReference type="EMBL" id="EHJ59567.1"/>
    </source>
</evidence>
<feature type="domain" description="Extradiol ring-cleavage dioxygenase class III enzyme subunit B" evidence="1">
    <location>
        <begin position="8"/>
        <end position="268"/>
    </location>
</feature>
<dbReference type="SUPFAM" id="SSF53213">
    <property type="entry name" value="LigB-like"/>
    <property type="match status" value="1"/>
</dbReference>
<proteinExistence type="predicted"/>
<gene>
    <name evidence="2" type="ORF">NSU_3450</name>
</gene>
<keyword evidence="3" id="KW-1185">Reference proteome</keyword>
<dbReference type="KEGG" id="npn:JI59_21750"/>
<dbReference type="GO" id="GO:0016702">
    <property type="term" value="F:oxidoreductase activity, acting on single donors with incorporation of molecular oxygen, incorporation of two atoms of oxygen"/>
    <property type="evidence" value="ECO:0007669"/>
    <property type="project" value="UniProtKB-ARBA"/>
</dbReference>
<name>G6EGM0_9SPHN</name>